<feature type="compositionally biased region" description="Basic and acidic residues" evidence="1">
    <location>
        <begin position="280"/>
        <end position="289"/>
    </location>
</feature>
<dbReference type="EMBL" id="LR899594">
    <property type="protein sequence ID" value="CAD7240944.1"/>
    <property type="molecule type" value="Genomic_DNA"/>
</dbReference>
<sequence length="307" mass="34902">MVFKRFDFPDIQHIIGFDMLEDIDNYSMFTILVVQVRPNENSMIGDEDGDDDGYDIFGHHGGSTNDPFFGFMGQFENMFHEMNELFRRDFPGLPHSEFPSITGLYLSHFISNVMTKQNVLEACGSFWGGPGLQGDQGWNSKRSIRDRMLKDELEDQMRGTEREKEDMALDEPLAEVAINQLFSSGSQGDRRQEQDYYRPRITVTGPISSSSYSYSYSSPGSSVSVRRVQLPDGTVEEEKVIRDSSGKEEREFKRILPNCDGKTDVPLTVEPDSRPSSYSPRERTEIVSSGEKDSAFMSLFRKFFGSA</sequence>
<reference evidence="2" key="1">
    <citation type="submission" date="2020-11" db="EMBL/GenBank/DDBJ databases">
        <authorList>
            <person name="Tran Van P."/>
        </authorList>
    </citation>
    <scope>NUCLEOTIDE SEQUENCE</scope>
</reference>
<accession>A0A7R8ZXV5</accession>
<protein>
    <recommendedName>
        <fullName evidence="4">HCLS1-associated protein X-1</fullName>
    </recommendedName>
</protein>
<gene>
    <name evidence="2" type="ORF">DSTB1V02_LOCUS946</name>
</gene>
<proteinExistence type="predicted"/>
<dbReference type="AlphaFoldDB" id="A0A7R8ZXV5"/>
<evidence type="ECO:0000256" key="1">
    <source>
        <dbReference type="SAM" id="MobiDB-lite"/>
    </source>
</evidence>
<dbReference type="Proteomes" id="UP000677054">
    <property type="component" value="Unassembled WGS sequence"/>
</dbReference>
<organism evidence="2">
    <name type="scientific">Darwinula stevensoni</name>
    <dbReference type="NCBI Taxonomy" id="69355"/>
    <lineage>
        <taxon>Eukaryota</taxon>
        <taxon>Metazoa</taxon>
        <taxon>Ecdysozoa</taxon>
        <taxon>Arthropoda</taxon>
        <taxon>Crustacea</taxon>
        <taxon>Oligostraca</taxon>
        <taxon>Ostracoda</taxon>
        <taxon>Podocopa</taxon>
        <taxon>Podocopida</taxon>
        <taxon>Darwinulocopina</taxon>
        <taxon>Darwinuloidea</taxon>
        <taxon>Darwinulidae</taxon>
        <taxon>Darwinula</taxon>
    </lineage>
</organism>
<dbReference type="EMBL" id="CAJPEV010000077">
    <property type="protein sequence ID" value="CAG0880177.1"/>
    <property type="molecule type" value="Genomic_DNA"/>
</dbReference>
<evidence type="ECO:0000313" key="3">
    <source>
        <dbReference type="Proteomes" id="UP000677054"/>
    </source>
</evidence>
<name>A0A7R8ZXV5_9CRUS</name>
<feature type="region of interest" description="Disordered" evidence="1">
    <location>
        <begin position="260"/>
        <end position="289"/>
    </location>
</feature>
<evidence type="ECO:0000313" key="2">
    <source>
        <dbReference type="EMBL" id="CAD7240944.1"/>
    </source>
</evidence>
<feature type="compositionally biased region" description="Basic and acidic residues" evidence="1">
    <location>
        <begin position="188"/>
        <end position="198"/>
    </location>
</feature>
<evidence type="ECO:0008006" key="4">
    <source>
        <dbReference type="Google" id="ProtNLM"/>
    </source>
</evidence>
<keyword evidence="3" id="KW-1185">Reference proteome</keyword>
<feature type="region of interest" description="Disordered" evidence="1">
    <location>
        <begin position="181"/>
        <end position="202"/>
    </location>
</feature>